<dbReference type="AlphaFoldDB" id="A0A8H7MJI8"/>
<evidence type="ECO:0000313" key="2">
    <source>
        <dbReference type="EMBL" id="KAF9698874.1"/>
    </source>
</evidence>
<sequence>MAETGAAARRRQRVGGHCKLPAANCQLPTAHCPLPTAHCRQGAGISAAWAVESQHGMQKGDRHAMQQGCLRKSGGQRGLQLAITLDLPHALPTAFPAGGCTDCCGTYIRALQGAAAVAGGFRTIGTRPKTAARRTPARPIAGSWSELSKLARAPAALEGTGRATHDARHLLTPSGQPGSRRQACSSPAGGPSSLAGGWQPDGQRLTSFPAESFPQPWY</sequence>
<proteinExistence type="predicted"/>
<dbReference type="EMBL" id="RZGK01000005">
    <property type="protein sequence ID" value="KAF9698874.1"/>
    <property type="molecule type" value="Genomic_DNA"/>
</dbReference>
<name>A0A8H7MJI8_9PLEO</name>
<keyword evidence="3" id="KW-1185">Reference proteome</keyword>
<accession>A0A8H7MJI8</accession>
<protein>
    <submittedName>
        <fullName evidence="2">Uncharacterized protein</fullName>
    </submittedName>
</protein>
<feature type="region of interest" description="Disordered" evidence="1">
    <location>
        <begin position="157"/>
        <end position="218"/>
    </location>
</feature>
<evidence type="ECO:0000256" key="1">
    <source>
        <dbReference type="SAM" id="MobiDB-lite"/>
    </source>
</evidence>
<reference evidence="2" key="1">
    <citation type="submission" date="2018-12" db="EMBL/GenBank/DDBJ databases">
        <authorList>
            <person name="Syme R.A."/>
            <person name="Farfan-Caceres L."/>
            <person name="Lichtenzveig J."/>
        </authorList>
    </citation>
    <scope>NUCLEOTIDE SEQUENCE</scope>
    <source>
        <strain evidence="2">Al4</strain>
    </source>
</reference>
<dbReference type="Proteomes" id="UP000651452">
    <property type="component" value="Unassembled WGS sequence"/>
</dbReference>
<reference evidence="2" key="2">
    <citation type="submission" date="2020-09" db="EMBL/GenBank/DDBJ databases">
        <title>Reference genome assembly for Australian Ascochyta lentis isolate Al4.</title>
        <authorList>
            <person name="Lee R.C."/>
            <person name="Farfan-Caceres L.M."/>
            <person name="Debler J.W."/>
            <person name="Williams A.H."/>
            <person name="Henares B.M."/>
        </authorList>
    </citation>
    <scope>NUCLEOTIDE SEQUENCE</scope>
    <source>
        <strain evidence="2">Al4</strain>
    </source>
</reference>
<comment type="caution">
    <text evidence="2">The sequence shown here is derived from an EMBL/GenBank/DDBJ whole genome shotgun (WGS) entry which is preliminary data.</text>
</comment>
<feature type="compositionally biased region" description="Low complexity" evidence="1">
    <location>
        <begin position="185"/>
        <end position="197"/>
    </location>
</feature>
<feature type="compositionally biased region" description="Polar residues" evidence="1">
    <location>
        <begin position="173"/>
        <end position="184"/>
    </location>
</feature>
<gene>
    <name evidence="2" type="ORF">EKO04_003069</name>
</gene>
<organism evidence="2 3">
    <name type="scientific">Ascochyta lentis</name>
    <dbReference type="NCBI Taxonomy" id="205686"/>
    <lineage>
        <taxon>Eukaryota</taxon>
        <taxon>Fungi</taxon>
        <taxon>Dikarya</taxon>
        <taxon>Ascomycota</taxon>
        <taxon>Pezizomycotina</taxon>
        <taxon>Dothideomycetes</taxon>
        <taxon>Pleosporomycetidae</taxon>
        <taxon>Pleosporales</taxon>
        <taxon>Pleosporineae</taxon>
        <taxon>Didymellaceae</taxon>
        <taxon>Ascochyta</taxon>
    </lineage>
</organism>
<evidence type="ECO:0000313" key="3">
    <source>
        <dbReference type="Proteomes" id="UP000651452"/>
    </source>
</evidence>